<dbReference type="Proteomes" id="UP000000238">
    <property type="component" value="Chromosome"/>
</dbReference>
<evidence type="ECO:0000313" key="3">
    <source>
        <dbReference type="Proteomes" id="UP000000238"/>
    </source>
</evidence>
<accession>Q2SJ58</accession>
<dbReference type="EMBL" id="CP000155">
    <property type="protein sequence ID" value="ABC29316.1"/>
    <property type="molecule type" value="Genomic_DNA"/>
</dbReference>
<dbReference type="InterPro" id="IPR012434">
    <property type="entry name" value="DUF1631"/>
</dbReference>
<dbReference type="Pfam" id="PF07793">
    <property type="entry name" value="DUF1631"/>
    <property type="match status" value="2"/>
</dbReference>
<name>Q2SJ58_HAHCH</name>
<dbReference type="AlphaFoldDB" id="Q2SJ58"/>
<evidence type="ECO:0000256" key="1">
    <source>
        <dbReference type="SAM" id="Coils"/>
    </source>
</evidence>
<keyword evidence="1" id="KW-0175">Coiled coil</keyword>
<reference evidence="2 3" key="1">
    <citation type="journal article" date="2005" name="Nucleic Acids Res.">
        <title>Genomic blueprint of Hahella chejuensis, a marine microbe producing an algicidal agent.</title>
        <authorList>
            <person name="Jeong H."/>
            <person name="Yim J.H."/>
            <person name="Lee C."/>
            <person name="Choi S.-H."/>
            <person name="Park Y.K."/>
            <person name="Yoon S.H."/>
            <person name="Hur C.-G."/>
            <person name="Kang H.-Y."/>
            <person name="Kim D."/>
            <person name="Lee H.H."/>
            <person name="Park K.H."/>
            <person name="Park S.-H."/>
            <person name="Park H.-S."/>
            <person name="Lee H.K."/>
            <person name="Oh T.K."/>
            <person name="Kim J.F."/>
        </authorList>
    </citation>
    <scope>NUCLEOTIDE SEQUENCE [LARGE SCALE GENOMIC DNA]</scope>
    <source>
        <strain evidence="2 3">KCTC 2396</strain>
    </source>
</reference>
<dbReference type="eggNOG" id="COG1570">
    <property type="taxonomic scope" value="Bacteria"/>
</dbReference>
<evidence type="ECO:0000313" key="2">
    <source>
        <dbReference type="EMBL" id="ABC29316.1"/>
    </source>
</evidence>
<keyword evidence="3" id="KW-1185">Reference proteome</keyword>
<dbReference type="STRING" id="349521.HCH_02514"/>
<feature type="coiled-coil region" evidence="1">
    <location>
        <begin position="449"/>
        <end position="515"/>
    </location>
</feature>
<proteinExistence type="predicted"/>
<gene>
    <name evidence="2" type="ordered locus">HCH_02514</name>
</gene>
<sequence length="600" mass="68586">MEQAEVTVEALSAALVRLELPETKEIFSLLGDTAAAPQMDRERHEVADKLASVSREKQENLKGVVLALSKELGGLDRTLVNCLTFIDRAVERWENASPLDPFVKKSLLRRKYIFAALLLDQPEFVINEEHPVARLLALVEKLFMGWEEGGGQPPPFVMKSLSALTHLLDDDNCLSSDEQRRAYDALMTEWRRESQRRHQLEKRLIETELGLDNAWYIHQKAAIAVNQAAAGVELPEVVVQFMKGPWLDSIRLVLLQEGESSKHYSIMRKLCDRIVFTFRGDHTPASRQKLYTFAGLIVEELEKHLVSLNHNPNDVEQTLAWLEDILMSIVKGQDVERVMFTPAPTELDEARDQLQVDELALTELRGGWFQRFDKVCKFLAYLPGQKAVVWGDYNGRKTSLEPIEDLIKDKEKGRLQAFDGSTRIQQVFYELAREYIVWDRAQRLRQQSLLAKEKALRKAAQEKAEAEARAIIAAREEATRKLEQERLEAEQELRQRELEEQEREALERRQQARSAIDGLKVGGWVQLQKGGEPVRCKLGVRLNATDKLIFVDDFGMKITEMKRDEVVDQILDGLFEVLGAGVEMEERLSRALGRIGIAKR</sequence>
<dbReference type="KEGG" id="hch:HCH_02514"/>
<evidence type="ECO:0008006" key="4">
    <source>
        <dbReference type="Google" id="ProtNLM"/>
    </source>
</evidence>
<dbReference type="HOGENOM" id="CLU_449638_0_0_6"/>
<organism evidence="2 3">
    <name type="scientific">Hahella chejuensis (strain KCTC 2396)</name>
    <dbReference type="NCBI Taxonomy" id="349521"/>
    <lineage>
        <taxon>Bacteria</taxon>
        <taxon>Pseudomonadati</taxon>
        <taxon>Pseudomonadota</taxon>
        <taxon>Gammaproteobacteria</taxon>
        <taxon>Oceanospirillales</taxon>
        <taxon>Hahellaceae</taxon>
        <taxon>Hahella</taxon>
    </lineage>
</organism>
<protein>
    <recommendedName>
        <fullName evidence="4">Thymidine phosphorylase</fullName>
    </recommendedName>
</protein>